<accession>A0A1I1BGK8</accession>
<dbReference type="RefSeq" id="WP_091674969.1">
    <property type="nucleotide sequence ID" value="NZ_FOKG01000013.1"/>
</dbReference>
<dbReference type="InterPro" id="IPR036390">
    <property type="entry name" value="WH_DNA-bd_sf"/>
</dbReference>
<evidence type="ECO:0000313" key="3">
    <source>
        <dbReference type="Proteomes" id="UP000243799"/>
    </source>
</evidence>
<evidence type="ECO:0000259" key="1">
    <source>
        <dbReference type="Pfam" id="PF03551"/>
    </source>
</evidence>
<dbReference type="PANTHER" id="PTHR33169">
    <property type="entry name" value="PADR-FAMILY TRANSCRIPTIONAL REGULATOR"/>
    <property type="match status" value="1"/>
</dbReference>
<dbReference type="InterPro" id="IPR005149">
    <property type="entry name" value="Tscrpt_reg_PadR_N"/>
</dbReference>
<sequence length="199" mass="22006">MSATRLLVLGVVQIYGQAHGYQVRQELLSWNADKWANVQPGSIYHALKKLTKEGLLELVEPTGEPGGPDRVAYRVTASGEAQFDRLLQTMLAEVRDDSGGTDLAAALSFLPALTRERAISLLTYRLTQLEGKKANLDAVLLHGSDWGQPEHVNALYRMWLSQIEAARTWTNDLIERLRAGEYAMADDTDPASYPPKSPS</sequence>
<dbReference type="InterPro" id="IPR052509">
    <property type="entry name" value="Metal_resp_DNA-bind_regulator"/>
</dbReference>
<protein>
    <submittedName>
        <fullName evidence="2">Transcriptional regulator, PadR family</fullName>
    </submittedName>
</protein>
<dbReference type="InterPro" id="IPR036388">
    <property type="entry name" value="WH-like_DNA-bd_sf"/>
</dbReference>
<dbReference type="Pfam" id="PF03551">
    <property type="entry name" value="PadR"/>
    <property type="match status" value="1"/>
</dbReference>
<dbReference type="PANTHER" id="PTHR33169:SF14">
    <property type="entry name" value="TRANSCRIPTIONAL REGULATOR RV3488"/>
    <property type="match status" value="1"/>
</dbReference>
<dbReference type="SUPFAM" id="SSF46785">
    <property type="entry name" value="Winged helix' DNA-binding domain"/>
    <property type="match status" value="1"/>
</dbReference>
<proteinExistence type="predicted"/>
<dbReference type="AlphaFoldDB" id="A0A1I1BGK8"/>
<dbReference type="STRING" id="490629.SAMN05216266_11338"/>
<reference evidence="3" key="1">
    <citation type="submission" date="2016-10" db="EMBL/GenBank/DDBJ databases">
        <authorList>
            <person name="Varghese N."/>
            <person name="Submissions S."/>
        </authorList>
    </citation>
    <scope>NUCLEOTIDE SEQUENCE [LARGE SCALE GENOMIC DNA]</scope>
    <source>
        <strain evidence="3">CGMCC 4.3568</strain>
    </source>
</reference>
<dbReference type="Proteomes" id="UP000243799">
    <property type="component" value="Unassembled WGS sequence"/>
</dbReference>
<dbReference type="OrthoDB" id="8443918at2"/>
<name>A0A1I1BGK8_9PSEU</name>
<gene>
    <name evidence="2" type="ORF">SAMN05216266_11338</name>
</gene>
<organism evidence="2 3">
    <name type="scientific">Amycolatopsis marina</name>
    <dbReference type="NCBI Taxonomy" id="490629"/>
    <lineage>
        <taxon>Bacteria</taxon>
        <taxon>Bacillati</taxon>
        <taxon>Actinomycetota</taxon>
        <taxon>Actinomycetes</taxon>
        <taxon>Pseudonocardiales</taxon>
        <taxon>Pseudonocardiaceae</taxon>
        <taxon>Amycolatopsis</taxon>
    </lineage>
</organism>
<keyword evidence="3" id="KW-1185">Reference proteome</keyword>
<dbReference type="EMBL" id="FOKG01000013">
    <property type="protein sequence ID" value="SFB47630.1"/>
    <property type="molecule type" value="Genomic_DNA"/>
</dbReference>
<evidence type="ECO:0000313" key="2">
    <source>
        <dbReference type="EMBL" id="SFB47630.1"/>
    </source>
</evidence>
<dbReference type="Gene3D" id="1.10.10.10">
    <property type="entry name" value="Winged helix-like DNA-binding domain superfamily/Winged helix DNA-binding domain"/>
    <property type="match status" value="1"/>
</dbReference>
<feature type="domain" description="Transcription regulator PadR N-terminal" evidence="1">
    <location>
        <begin position="8"/>
        <end position="84"/>
    </location>
</feature>